<evidence type="ECO:0000259" key="2">
    <source>
        <dbReference type="SMART" id="SM01349"/>
    </source>
</evidence>
<reference evidence="3 4" key="1">
    <citation type="journal article" date="2018" name="PLoS ONE">
        <title>The draft genome of Kipferlia bialata reveals reductive genome evolution in fornicate parasites.</title>
        <authorList>
            <person name="Tanifuji G."/>
            <person name="Takabayashi S."/>
            <person name="Kume K."/>
            <person name="Takagi M."/>
            <person name="Nakayama T."/>
            <person name="Kamikawa R."/>
            <person name="Inagaki Y."/>
            <person name="Hashimoto T."/>
        </authorList>
    </citation>
    <scope>NUCLEOTIDE SEQUENCE [LARGE SCALE GENOMIC DNA]</scope>
    <source>
        <strain evidence="3">NY0173</strain>
    </source>
</reference>
<dbReference type="Pfam" id="PF24987">
    <property type="entry name" value="HEAT_EF3_N"/>
    <property type="match status" value="1"/>
</dbReference>
<keyword evidence="1" id="KW-0677">Repeat</keyword>
<dbReference type="Proteomes" id="UP000265618">
    <property type="component" value="Unassembled WGS sequence"/>
</dbReference>
<dbReference type="GO" id="GO:0000502">
    <property type="term" value="C:proteasome complex"/>
    <property type="evidence" value="ECO:0007669"/>
    <property type="project" value="UniProtKB-KW"/>
</dbReference>
<protein>
    <submittedName>
        <fullName evidence="3">Proteasome component ECM29/Translational activator GCN1</fullName>
    </submittedName>
</protein>
<evidence type="ECO:0000313" key="3">
    <source>
        <dbReference type="EMBL" id="GIQ79610.1"/>
    </source>
</evidence>
<dbReference type="InterPro" id="IPR011989">
    <property type="entry name" value="ARM-like"/>
</dbReference>
<feature type="domain" description="TOG" evidence="2">
    <location>
        <begin position="1194"/>
        <end position="1428"/>
    </location>
</feature>
<comment type="caution">
    <text evidence="3">The sequence shown here is derived from an EMBL/GenBank/DDBJ whole genome shotgun (WGS) entry which is preliminary data.</text>
</comment>
<dbReference type="SMART" id="SM01349">
    <property type="entry name" value="TOG"/>
    <property type="match status" value="1"/>
</dbReference>
<name>A0A9K3CNS7_9EUKA</name>
<gene>
    <name evidence="3" type="ORF">KIPB_000277</name>
</gene>
<dbReference type="PANTHER" id="PTHR23346:SF7">
    <property type="entry name" value="STALLED RIBOSOME SENSOR GCN1"/>
    <property type="match status" value="1"/>
</dbReference>
<dbReference type="OrthoDB" id="5148094at2759"/>
<organism evidence="3 4">
    <name type="scientific">Kipferlia bialata</name>
    <dbReference type="NCBI Taxonomy" id="797122"/>
    <lineage>
        <taxon>Eukaryota</taxon>
        <taxon>Metamonada</taxon>
        <taxon>Carpediemonas-like organisms</taxon>
        <taxon>Kipferlia</taxon>
    </lineage>
</organism>
<evidence type="ECO:0000256" key="1">
    <source>
        <dbReference type="ARBA" id="ARBA00022737"/>
    </source>
</evidence>
<dbReference type="Gene3D" id="1.25.10.10">
    <property type="entry name" value="Leucine-rich Repeat Variant"/>
    <property type="match status" value="3"/>
</dbReference>
<dbReference type="GO" id="GO:0006417">
    <property type="term" value="P:regulation of translation"/>
    <property type="evidence" value="ECO:0007669"/>
    <property type="project" value="TreeGrafter"/>
</dbReference>
<dbReference type="SUPFAM" id="SSF48371">
    <property type="entry name" value="ARM repeat"/>
    <property type="match status" value="2"/>
</dbReference>
<keyword evidence="3" id="KW-0647">Proteasome</keyword>
<dbReference type="PANTHER" id="PTHR23346">
    <property type="entry name" value="TRANSLATIONAL ACTIVATOR GCN1-RELATED"/>
    <property type="match status" value="1"/>
</dbReference>
<sequence length="2072" mass="217896">MDPKVFRRKLVALTKASGSPKVAEELVKKVVKAVKKGVPFSDVISSLKTLLRTTSRSVGCMTRCIVYLNVISEHVATYVSERLGKKGTKADIDMLPLICAASAVLDTGLMTQAVCDAWVLASSPLPRGLVHVCRMKLLKKERLDLDSMAPTVTRALRRSPGLASAFLCELPSIPVSLLSVCTSLFGLVAACPHADVYHVCRVLEAAVAEVPSLCAPEAITALGKAREGATGYNTLVGLTLQAVRASKECGTAYPDKLKWVLLPYTDAAAGYKMGLSLVESDVVKAGWLIAESVRCGATPSPVSDLSLPGSAVGERAWLVAGTKALSLAHSGEGAALVSLLEGLTVPTSLPHPLSAMPMAEALALSQDRDIGVTPAQCARCLVPSAHLLLGAGPTLSLPTCTLLSDSLPEALVVALSYSAPTPHTAHTMCLPQQLEAMTPTLSGPIAAKALAMTHPSLSLLPLTPVSAEDAAKEGVVESLTQAVLSASSPSAAPILSFVSINPALCSQLATPVVSALSLPLSTEECDLWVQGSEAVAEAAVEPVDTSDDIAIPKLTKLRQKEVNVMAAELEVQRQGLVAKVHALTRAAGAVCQLMADTNAAAALLLTPSFLPCVLDLMTSRVSALAAAGAGVLCAALFKHLSVSLDAAKIIALSVYFTVCEAPEPIVVPSPEALLHGAKPVWERAQRDYTPMLLGESLPSIVDTHAAAAEALRRFATAANLTSTSASQCGLVYHLTYCYVACEAIPALVARKVMTSLYQTVKRAGAEEGAKLDHGGIIACASAALERDSETEDAAHLMSLTVSLLPGPLPTQILTALLSATPTSREAAVTAMRAASIPYRCPESPVPSAVSLALLTLSCDDTLDDETKHVARTLRLSCEDDGKLDASPCVKLSLDRLVSALSGEGNPWARLAITRALRICLEEAYSASGESDTERAAVNDMFANLIGTVLKCLMYTTPEPNRRRFDRYKGIRAGLYQVLSQLSSLIVAHNTVLSLPIINPPTDTVEAGFVTGLQRVGKCLAGEGYEGEVAEQSVVCAVLTGCIRLGSHDNDHGLESPSHLAAKSILTSIGGRARRRMEYLLESGRGDRQALRSFSDSTVTNTFTYLCTEVTTNFRGMLDTPIVERTHPSEPVDMRPVLTMIAASLLGHLVSFYPALAEQRQEVAGRVTPLLYFTAPELHDAAMVQDAAAAALVSTFKTDADAANRALEEFIEIINDEAADHAKHLGAARGLASVAAALGPRCLCGGVTPVLDIMIDYLSHSNGEMRLVGLVAMKQLALSMGRLFEPYLFRLMPHVLNAYADPISVIRTSAEKTMSATMSGISAHGVSYVLPPILGALKSPQWKTCLSAITVLGSLPLLSREALGIALSTVVPALKPLLHNSLKKISSAAHDTLLRVASVVRSPEIRPFTGRLIAALADPSKAGQVLTDLAQVHFRHSLTAASLSLLVPVLLSGMDCRTLSSRSNAFKLAASLPVITDAEALAPFYPALVPALLGGSADSVALVRPEAAAALSSIAALFPHAVETEEVLADLWDRVTAPRDHLIAVGGALALAAVAAKLHLTESVLDAIPCETANALSAHARLLLLLHLPQYDDSVQPKARALLPHAVEALSSPELVVRKDALAICRQTIQMAGEAIPEVARYLLAGAESESYMVRSSIADLFGDMIGLLCPDPNPDAAYKMIHETLGDALAGEILSAIFVLRCDAKDAVSTQAVHVWKSVVNHPPKAIKTLCPFLTDLMITRMASGTEHGMEAVSLTLADIGNKYPSSSKLFAPVLLKAALDEETHEGRRAAALTTLSMLLKGLSRDQTPEVEAEVLPIIPGLLLSANSAIARAAAGLFAAVRAPGAVAKEVVGSLSQMASRGHVEEAVAGLLALVEARPASFGDIFVALQEPPFSSGKADALSGLLMVHAANAGMFAQELVSLLIDNLDASEAIESLPSLQPQHTEALSELTQSILRVVQAATTGGENRQISRYMSNALTKKRDLVLATRIVYVYVAALGTPQSAQAFLPRAMSLFATEGPHIPAAAALLSVCLDNVSETGYEGALLSIQSSIENATIGTKACTMPGLANQQ</sequence>
<accession>A0A9K3CNS7</accession>
<feature type="non-terminal residue" evidence="3">
    <location>
        <position position="1"/>
    </location>
</feature>
<proteinExistence type="predicted"/>
<evidence type="ECO:0000313" key="4">
    <source>
        <dbReference type="Proteomes" id="UP000265618"/>
    </source>
</evidence>
<keyword evidence="4" id="KW-1185">Reference proteome</keyword>
<dbReference type="GO" id="GO:0034198">
    <property type="term" value="P:cellular response to amino acid starvation"/>
    <property type="evidence" value="ECO:0007669"/>
    <property type="project" value="TreeGrafter"/>
</dbReference>
<dbReference type="InterPro" id="IPR016024">
    <property type="entry name" value="ARM-type_fold"/>
</dbReference>
<dbReference type="GO" id="GO:0019887">
    <property type="term" value="F:protein kinase regulator activity"/>
    <property type="evidence" value="ECO:0007669"/>
    <property type="project" value="TreeGrafter"/>
</dbReference>
<dbReference type="EMBL" id="BDIP01000029">
    <property type="protein sequence ID" value="GIQ79610.1"/>
    <property type="molecule type" value="Genomic_DNA"/>
</dbReference>
<dbReference type="InterPro" id="IPR034085">
    <property type="entry name" value="TOG"/>
</dbReference>
<dbReference type="GO" id="GO:0005829">
    <property type="term" value="C:cytosol"/>
    <property type="evidence" value="ECO:0007669"/>
    <property type="project" value="TreeGrafter"/>
</dbReference>